<organism evidence="7 8">
    <name type="scientific">Frateuria terrea</name>
    <dbReference type="NCBI Taxonomy" id="529704"/>
    <lineage>
        <taxon>Bacteria</taxon>
        <taxon>Pseudomonadati</taxon>
        <taxon>Pseudomonadota</taxon>
        <taxon>Gammaproteobacteria</taxon>
        <taxon>Lysobacterales</taxon>
        <taxon>Rhodanobacteraceae</taxon>
        <taxon>Frateuria</taxon>
    </lineage>
</organism>
<dbReference type="RefSeq" id="WP_091340423.1">
    <property type="nucleotide sequence ID" value="NZ_FNYC01000010.1"/>
</dbReference>
<dbReference type="OrthoDB" id="9808135at2"/>
<proteinExistence type="inferred from homology"/>
<evidence type="ECO:0000256" key="5">
    <source>
        <dbReference type="ARBA" id="ARBA00023284"/>
    </source>
</evidence>
<evidence type="ECO:0000313" key="8">
    <source>
        <dbReference type="Proteomes" id="UP000199420"/>
    </source>
</evidence>
<dbReference type="GO" id="GO:0016853">
    <property type="term" value="F:isomerase activity"/>
    <property type="evidence" value="ECO:0007669"/>
    <property type="project" value="UniProtKB-KW"/>
</dbReference>
<keyword evidence="4" id="KW-1015">Disulfide bond</keyword>
<dbReference type="InterPro" id="IPR013766">
    <property type="entry name" value="Thioredoxin_domain"/>
</dbReference>
<keyword evidence="5" id="KW-0676">Redox-active center</keyword>
<dbReference type="Gene3D" id="3.40.30.10">
    <property type="entry name" value="Glutaredoxin"/>
    <property type="match status" value="1"/>
</dbReference>
<keyword evidence="2" id="KW-0732">Signal</keyword>
<keyword evidence="7" id="KW-0413">Isomerase</keyword>
<dbReference type="PANTHER" id="PTHR13887:SF14">
    <property type="entry name" value="DISULFIDE BOND FORMATION PROTEIN D"/>
    <property type="match status" value="1"/>
</dbReference>
<dbReference type="PANTHER" id="PTHR13887">
    <property type="entry name" value="GLUTATHIONE S-TRANSFERASE KAPPA"/>
    <property type="match status" value="1"/>
</dbReference>
<evidence type="ECO:0000313" key="7">
    <source>
        <dbReference type="EMBL" id="SEJ51596.1"/>
    </source>
</evidence>
<dbReference type="InterPro" id="IPR012336">
    <property type="entry name" value="Thioredoxin-like_fold"/>
</dbReference>
<evidence type="ECO:0000259" key="6">
    <source>
        <dbReference type="PROSITE" id="PS51352"/>
    </source>
</evidence>
<comment type="similarity">
    <text evidence="1">Belongs to the thioredoxin family. DsbA subfamily.</text>
</comment>
<feature type="domain" description="Thioredoxin" evidence="6">
    <location>
        <begin position="1"/>
        <end position="130"/>
    </location>
</feature>
<keyword evidence="3" id="KW-0560">Oxidoreductase</keyword>
<accession>A0A1H6ZFV8</accession>
<dbReference type="Pfam" id="PF13462">
    <property type="entry name" value="Thioredoxin_4"/>
    <property type="match status" value="1"/>
</dbReference>
<dbReference type="Proteomes" id="UP000199420">
    <property type="component" value="Unassembled WGS sequence"/>
</dbReference>
<protein>
    <submittedName>
        <fullName evidence="7">Protein-disulfide isomerase</fullName>
    </submittedName>
</protein>
<name>A0A1H6ZFV8_9GAMM</name>
<evidence type="ECO:0000256" key="1">
    <source>
        <dbReference type="ARBA" id="ARBA00005791"/>
    </source>
</evidence>
<dbReference type="PROSITE" id="PS51352">
    <property type="entry name" value="THIOREDOXIN_2"/>
    <property type="match status" value="1"/>
</dbReference>
<dbReference type="InterPro" id="IPR036249">
    <property type="entry name" value="Thioredoxin-like_sf"/>
</dbReference>
<reference evidence="7 8" key="1">
    <citation type="submission" date="2016-10" db="EMBL/GenBank/DDBJ databases">
        <authorList>
            <person name="de Groot N.N."/>
        </authorList>
    </citation>
    <scope>NUCLEOTIDE SEQUENCE [LARGE SCALE GENOMIC DNA]</scope>
    <source>
        <strain evidence="7 8">DSM 26515</strain>
    </source>
</reference>
<dbReference type="STRING" id="529704.SAMN02927913_0075"/>
<sequence>MNAYDDRLTAPVSDDDHVQGKPDAAVTVIEYGDYQCGYCAMAHPMVRQLQQQYGGDLRLVFRHFPLTAMHELAMPAAQVAEAAGLHGDFWTMHDWLYDNHDRWVAEGVPGLQQGLQELGMDEATVARTIESGEPAERVGQDMASGQRSGVNSTPSFLINGRLFEGDFRSLGQQIQAALAER</sequence>
<dbReference type="GO" id="GO:0016491">
    <property type="term" value="F:oxidoreductase activity"/>
    <property type="evidence" value="ECO:0007669"/>
    <property type="project" value="UniProtKB-KW"/>
</dbReference>
<dbReference type="AlphaFoldDB" id="A0A1H6ZFV8"/>
<evidence type="ECO:0000256" key="3">
    <source>
        <dbReference type="ARBA" id="ARBA00023002"/>
    </source>
</evidence>
<evidence type="ECO:0000256" key="4">
    <source>
        <dbReference type="ARBA" id="ARBA00023157"/>
    </source>
</evidence>
<gene>
    <name evidence="7" type="ORF">SAMN04487997_0075</name>
</gene>
<keyword evidence="8" id="KW-1185">Reference proteome</keyword>
<dbReference type="EMBL" id="FNYC01000010">
    <property type="protein sequence ID" value="SEJ51596.1"/>
    <property type="molecule type" value="Genomic_DNA"/>
</dbReference>
<evidence type="ECO:0000256" key="2">
    <source>
        <dbReference type="ARBA" id="ARBA00022729"/>
    </source>
</evidence>
<dbReference type="SUPFAM" id="SSF52833">
    <property type="entry name" value="Thioredoxin-like"/>
    <property type="match status" value="1"/>
</dbReference>